<accession>A0A2A8CTW5</accession>
<evidence type="ECO:0000313" key="4">
    <source>
        <dbReference type="Proteomes" id="UP000220102"/>
    </source>
</evidence>
<evidence type="ECO:0000256" key="1">
    <source>
        <dbReference type="SAM" id="Coils"/>
    </source>
</evidence>
<keyword evidence="2" id="KW-0472">Membrane</keyword>
<evidence type="ECO:0000313" key="3">
    <source>
        <dbReference type="EMBL" id="PEN11177.1"/>
    </source>
</evidence>
<feature type="coiled-coil region" evidence="1">
    <location>
        <begin position="37"/>
        <end position="138"/>
    </location>
</feature>
<dbReference type="AlphaFoldDB" id="A0A2A8CTW5"/>
<proteinExistence type="predicted"/>
<gene>
    <name evidence="3" type="ORF">CRI94_16435</name>
</gene>
<organism evidence="3 4">
    <name type="scientific">Longibacter salinarum</name>
    <dbReference type="NCBI Taxonomy" id="1850348"/>
    <lineage>
        <taxon>Bacteria</taxon>
        <taxon>Pseudomonadati</taxon>
        <taxon>Rhodothermota</taxon>
        <taxon>Rhodothermia</taxon>
        <taxon>Rhodothermales</taxon>
        <taxon>Salisaetaceae</taxon>
        <taxon>Longibacter</taxon>
    </lineage>
</organism>
<sequence length="621" mass="69946">MKRLPYLRSDLGEAQKLYSYVKSQDLDLEKGREKRLLRRYEKREETLISEIDRLETKGRDRLDDLTERIESCQEQIDALATEEEEIEHLWNEELIPKDEYRTEKRRIRLERRNAKNDIRSAKQERATLKDQLTSIRARPADGSVQTRLQELTGQTGKAVSPYFRRVISNSADWVSRFTPSQLTQLGRPDIFGTPSATSPPSTRYLWYGVAVLVLTILLNTVLGSYLADSVDEAMTRKAYQWQRDNRALSLNWGDVSVSPLFQTVSVADILVDVDERQNSSLQLRSATLDLSPTMAWDVLMDNPIEEVHSIGFAAAGLRVGNEDIQMNATEATIEFDGRVRTRTIRSGDLDQLLRHPQRITVEISDLDAGGAAIEKLDDVRQETLQGVSDASSIEFTASVDPEQRVLRISDLVVEDPDSYLDVSTNIYYSGQTAGPPEPTRMEVTGEWSTTDVRSALSEDATYQADEVEVWTDTPITYAFGSSSPLPEGRLIARLENGRITGRLPYVVKRRLDDSGLEPSVLREGVHAYLDYEHKNQVITLRESSLETGVGTFKADGHIRVSGDDASFRDLELQMDDVSFRTMSSVTDAMRVWTGTSVSASGSKLTVRLNGPFVRPRVQVVD</sequence>
<name>A0A2A8CTW5_9BACT</name>
<feature type="transmembrane region" description="Helical" evidence="2">
    <location>
        <begin position="204"/>
        <end position="227"/>
    </location>
</feature>
<dbReference type="EMBL" id="PDEQ01000011">
    <property type="protein sequence ID" value="PEN11177.1"/>
    <property type="molecule type" value="Genomic_DNA"/>
</dbReference>
<evidence type="ECO:0000256" key="2">
    <source>
        <dbReference type="SAM" id="Phobius"/>
    </source>
</evidence>
<keyword evidence="2" id="KW-0812">Transmembrane</keyword>
<comment type="caution">
    <text evidence="3">The sequence shown here is derived from an EMBL/GenBank/DDBJ whole genome shotgun (WGS) entry which is preliminary data.</text>
</comment>
<keyword evidence="2" id="KW-1133">Transmembrane helix</keyword>
<dbReference type="Proteomes" id="UP000220102">
    <property type="component" value="Unassembled WGS sequence"/>
</dbReference>
<reference evidence="3 4" key="1">
    <citation type="submission" date="2017-10" db="EMBL/GenBank/DDBJ databases">
        <title>Draft genome of Longibacter Salinarum.</title>
        <authorList>
            <person name="Goh K.M."/>
            <person name="Shamsir M.S."/>
            <person name="Lim S.W."/>
        </authorList>
    </citation>
    <scope>NUCLEOTIDE SEQUENCE [LARGE SCALE GENOMIC DNA]</scope>
    <source>
        <strain evidence="3 4">KCTC 52045</strain>
    </source>
</reference>
<keyword evidence="4" id="KW-1185">Reference proteome</keyword>
<keyword evidence="1" id="KW-0175">Coiled coil</keyword>
<dbReference type="RefSeq" id="WP_098078678.1">
    <property type="nucleotide sequence ID" value="NZ_PDEQ01000011.1"/>
</dbReference>
<protein>
    <submittedName>
        <fullName evidence="3">Uncharacterized protein</fullName>
    </submittedName>
</protein>